<reference evidence="2" key="1">
    <citation type="submission" date="2022-07" db="EMBL/GenBank/DDBJ databases">
        <title>Phylogenomic reconstructions and comparative analyses of Kickxellomycotina fungi.</title>
        <authorList>
            <person name="Reynolds N.K."/>
            <person name="Stajich J.E."/>
            <person name="Barry K."/>
            <person name="Grigoriev I.V."/>
            <person name="Crous P."/>
            <person name="Smith M.E."/>
        </authorList>
    </citation>
    <scope>NUCLEOTIDE SEQUENCE</scope>
    <source>
        <strain evidence="2">NBRC 100468</strain>
    </source>
</reference>
<name>A0A9W8DRB8_9FUNG</name>
<proteinExistence type="predicted"/>
<dbReference type="Proteomes" id="UP001150538">
    <property type="component" value="Unassembled WGS sequence"/>
</dbReference>
<gene>
    <name evidence="2" type="ORF">H4219_004465</name>
</gene>
<keyword evidence="3" id="KW-1185">Reference proteome</keyword>
<feature type="region of interest" description="Disordered" evidence="1">
    <location>
        <begin position="102"/>
        <end position="154"/>
    </location>
</feature>
<feature type="non-terminal residue" evidence="2">
    <location>
        <position position="1"/>
    </location>
</feature>
<organism evidence="2 3">
    <name type="scientific">Mycoemilia scoparia</name>
    <dbReference type="NCBI Taxonomy" id="417184"/>
    <lineage>
        <taxon>Eukaryota</taxon>
        <taxon>Fungi</taxon>
        <taxon>Fungi incertae sedis</taxon>
        <taxon>Zoopagomycota</taxon>
        <taxon>Kickxellomycotina</taxon>
        <taxon>Kickxellomycetes</taxon>
        <taxon>Kickxellales</taxon>
        <taxon>Kickxellaceae</taxon>
        <taxon>Mycoemilia</taxon>
    </lineage>
</organism>
<accession>A0A9W8DRB8</accession>
<feature type="compositionally biased region" description="Acidic residues" evidence="1">
    <location>
        <begin position="102"/>
        <end position="128"/>
    </location>
</feature>
<comment type="caution">
    <text evidence="2">The sequence shown here is derived from an EMBL/GenBank/DDBJ whole genome shotgun (WGS) entry which is preliminary data.</text>
</comment>
<evidence type="ECO:0000313" key="3">
    <source>
        <dbReference type="Proteomes" id="UP001150538"/>
    </source>
</evidence>
<feature type="compositionally biased region" description="Low complexity" evidence="1">
    <location>
        <begin position="129"/>
        <end position="138"/>
    </location>
</feature>
<evidence type="ECO:0000256" key="1">
    <source>
        <dbReference type="SAM" id="MobiDB-lite"/>
    </source>
</evidence>
<dbReference type="AlphaFoldDB" id="A0A9W8DRB8"/>
<dbReference type="EMBL" id="JANBPU010000160">
    <property type="protein sequence ID" value="KAJ1915161.1"/>
    <property type="molecule type" value="Genomic_DNA"/>
</dbReference>
<sequence length="154" mass="16874">EKDSTIKLVEITEDGFKGDNAISDDQGMNNYINSLVISDDQSMDVCAGSLETSDVESMNEHIDSPISQNENYEPIKVELDVLESLSSDGSVYTGYIVIMQIGDDDVDSDDVDSDDSDDVDRDNYDDSDSNNIIISYDGSDNEESSHSSEQSDSD</sequence>
<protein>
    <submittedName>
        <fullName evidence="2">Uncharacterized protein</fullName>
    </submittedName>
</protein>
<evidence type="ECO:0000313" key="2">
    <source>
        <dbReference type="EMBL" id="KAJ1915161.1"/>
    </source>
</evidence>